<evidence type="ECO:0000256" key="1">
    <source>
        <dbReference type="SAM" id="MobiDB-lite"/>
    </source>
</evidence>
<dbReference type="Proteomes" id="UP001470023">
    <property type="component" value="Unassembled WGS sequence"/>
</dbReference>
<name>A0ABV1ULB5_9ACTN</name>
<keyword evidence="3" id="KW-1185">Reference proteome</keyword>
<proteinExistence type="predicted"/>
<dbReference type="EMBL" id="JBEPAZ010000076">
    <property type="protein sequence ID" value="MER6433967.1"/>
    <property type="molecule type" value="Genomic_DNA"/>
</dbReference>
<evidence type="ECO:0000313" key="3">
    <source>
        <dbReference type="Proteomes" id="UP001470023"/>
    </source>
</evidence>
<sequence length="168" mass="18282">MSAQDIADRADLSVTLVRRILRTPARGQTARDIARTTADTILGIPLPARREPGTPGLTDSAEASRLLADLARAGWPAPALAQRLGVNPRTIAEVRDKRPRLHLDLALRICRLHRDLIGLDPVRHGIRSTDAARTRAATTRRTTRTPNNSPRTSSRLADPRTQATGSNA</sequence>
<organism evidence="2 3">
    <name type="scientific">Streptomyces sp. 900105245</name>
    <dbReference type="NCBI Taxonomy" id="3154379"/>
    <lineage>
        <taxon>Bacteria</taxon>
        <taxon>Bacillati</taxon>
        <taxon>Actinomycetota</taxon>
        <taxon>Actinomycetes</taxon>
        <taxon>Kitasatosporales</taxon>
        <taxon>Streptomycetaceae</taxon>
        <taxon>Streptomyces</taxon>
    </lineage>
</organism>
<protein>
    <submittedName>
        <fullName evidence="2">Uncharacterized protein</fullName>
    </submittedName>
</protein>
<dbReference type="RefSeq" id="WP_352065906.1">
    <property type="nucleotide sequence ID" value="NZ_JBEPAZ010000076.1"/>
</dbReference>
<reference evidence="2 3" key="1">
    <citation type="submission" date="2024-06" db="EMBL/GenBank/DDBJ databases">
        <title>The Natural Products Discovery Center: Release of the First 8490 Sequenced Strains for Exploring Actinobacteria Biosynthetic Diversity.</title>
        <authorList>
            <person name="Kalkreuter E."/>
            <person name="Kautsar S.A."/>
            <person name="Yang D."/>
            <person name="Bader C.D."/>
            <person name="Teijaro C.N."/>
            <person name="Fluegel L."/>
            <person name="Davis C.M."/>
            <person name="Simpson J.R."/>
            <person name="Lauterbach L."/>
            <person name="Steele A.D."/>
            <person name="Gui C."/>
            <person name="Meng S."/>
            <person name="Li G."/>
            <person name="Viehrig K."/>
            <person name="Ye F."/>
            <person name="Su P."/>
            <person name="Kiefer A.F."/>
            <person name="Nichols A."/>
            <person name="Cepeda A.J."/>
            <person name="Yan W."/>
            <person name="Fan B."/>
            <person name="Jiang Y."/>
            <person name="Adhikari A."/>
            <person name="Zheng C.-J."/>
            <person name="Schuster L."/>
            <person name="Cowan T.M."/>
            <person name="Smanski M.J."/>
            <person name="Chevrette M.G."/>
            <person name="De Carvalho L.P.S."/>
            <person name="Shen B."/>
        </authorList>
    </citation>
    <scope>NUCLEOTIDE SEQUENCE [LARGE SCALE GENOMIC DNA]</scope>
    <source>
        <strain evidence="2 3">NPDC001166</strain>
    </source>
</reference>
<accession>A0ABV1ULB5</accession>
<gene>
    <name evidence="2" type="ORF">ABT272_40635</name>
</gene>
<feature type="region of interest" description="Disordered" evidence="1">
    <location>
        <begin position="128"/>
        <end position="168"/>
    </location>
</feature>
<feature type="compositionally biased region" description="Low complexity" evidence="1">
    <location>
        <begin position="128"/>
        <end position="155"/>
    </location>
</feature>
<evidence type="ECO:0000313" key="2">
    <source>
        <dbReference type="EMBL" id="MER6433967.1"/>
    </source>
</evidence>
<comment type="caution">
    <text evidence="2">The sequence shown here is derived from an EMBL/GenBank/DDBJ whole genome shotgun (WGS) entry which is preliminary data.</text>
</comment>